<dbReference type="Proteomes" id="UP000183832">
    <property type="component" value="Unassembled WGS sequence"/>
</dbReference>
<organism evidence="1 2">
    <name type="scientific">Clunio marinus</name>
    <dbReference type="NCBI Taxonomy" id="568069"/>
    <lineage>
        <taxon>Eukaryota</taxon>
        <taxon>Metazoa</taxon>
        <taxon>Ecdysozoa</taxon>
        <taxon>Arthropoda</taxon>
        <taxon>Hexapoda</taxon>
        <taxon>Insecta</taxon>
        <taxon>Pterygota</taxon>
        <taxon>Neoptera</taxon>
        <taxon>Endopterygota</taxon>
        <taxon>Diptera</taxon>
        <taxon>Nematocera</taxon>
        <taxon>Chironomoidea</taxon>
        <taxon>Chironomidae</taxon>
        <taxon>Clunio</taxon>
    </lineage>
</organism>
<keyword evidence="2" id="KW-1185">Reference proteome</keyword>
<gene>
    <name evidence="1" type="ORF">CLUMA_CG000663</name>
</gene>
<proteinExistence type="predicted"/>
<sequence length="70" mass="8284">METGMNGNYTYLRYFGHRHNGLSFNFNNLMNWNPGDINVIRFVYLHNKTKTEIEALLDCLDWLDTINAKD</sequence>
<evidence type="ECO:0000313" key="1">
    <source>
        <dbReference type="EMBL" id="CRK86835.1"/>
    </source>
</evidence>
<protein>
    <submittedName>
        <fullName evidence="1">CLUMA_CG000663, isoform A</fullName>
    </submittedName>
</protein>
<name>A0A1J1HG42_9DIPT</name>
<dbReference type="EMBL" id="CVRI01000002">
    <property type="protein sequence ID" value="CRK86835.1"/>
    <property type="molecule type" value="Genomic_DNA"/>
</dbReference>
<reference evidence="1 2" key="1">
    <citation type="submission" date="2015-04" db="EMBL/GenBank/DDBJ databases">
        <authorList>
            <person name="Syromyatnikov M.Y."/>
            <person name="Popov V.N."/>
        </authorList>
    </citation>
    <scope>NUCLEOTIDE SEQUENCE [LARGE SCALE GENOMIC DNA]</scope>
</reference>
<dbReference type="AlphaFoldDB" id="A0A1J1HG42"/>
<accession>A0A1J1HG42</accession>
<evidence type="ECO:0000313" key="2">
    <source>
        <dbReference type="Proteomes" id="UP000183832"/>
    </source>
</evidence>